<dbReference type="InterPro" id="IPR048364">
    <property type="entry name" value="Hikeshi-like_C"/>
</dbReference>
<dbReference type="InterPro" id="IPR031318">
    <property type="entry name" value="OPI10"/>
</dbReference>
<gene>
    <name evidence="4" type="ORF">TCAL_03623</name>
</gene>
<feature type="domain" description="Hikeshi-like C-terminal" evidence="3">
    <location>
        <begin position="141"/>
        <end position="201"/>
    </location>
</feature>
<dbReference type="GO" id="GO:0006606">
    <property type="term" value="P:protein import into nucleus"/>
    <property type="evidence" value="ECO:0007669"/>
    <property type="project" value="TreeGrafter"/>
</dbReference>
<reference evidence="4 5" key="1">
    <citation type="journal article" date="2018" name="Nat. Ecol. Evol.">
        <title>Genomic signatures of mitonuclear coevolution across populations of Tigriopus californicus.</title>
        <authorList>
            <person name="Barreto F.S."/>
            <person name="Watson E.T."/>
            <person name="Lima T.G."/>
            <person name="Willett C.S."/>
            <person name="Edmands S."/>
            <person name="Li W."/>
            <person name="Burton R.S."/>
        </authorList>
    </citation>
    <scope>NUCLEOTIDE SEQUENCE [LARGE SCALE GENOMIC DNA]</scope>
    <source>
        <strain evidence="4 5">San Diego</strain>
    </source>
</reference>
<dbReference type="Pfam" id="PF05603">
    <property type="entry name" value="Hikeshi-like_N"/>
    <property type="match status" value="1"/>
</dbReference>
<dbReference type="STRING" id="6832.A0A553NF54"/>
<organism evidence="4 5">
    <name type="scientific">Tigriopus californicus</name>
    <name type="common">Marine copepod</name>
    <dbReference type="NCBI Taxonomy" id="6832"/>
    <lineage>
        <taxon>Eukaryota</taxon>
        <taxon>Metazoa</taxon>
        <taxon>Ecdysozoa</taxon>
        <taxon>Arthropoda</taxon>
        <taxon>Crustacea</taxon>
        <taxon>Multicrustacea</taxon>
        <taxon>Hexanauplia</taxon>
        <taxon>Copepoda</taxon>
        <taxon>Harpacticoida</taxon>
        <taxon>Harpacticidae</taxon>
        <taxon>Tigriopus</taxon>
    </lineage>
</organism>
<name>A0A553NF54_TIGCA</name>
<accession>A0A553NF54</accession>
<dbReference type="OMA" id="WWAKFER"/>
<dbReference type="GO" id="GO:0030544">
    <property type="term" value="F:Hsp70 protein binding"/>
    <property type="evidence" value="ECO:0007669"/>
    <property type="project" value="TreeGrafter"/>
</dbReference>
<proteinExistence type="inferred from homology"/>
<protein>
    <submittedName>
        <fullName evidence="4">Uncharacterized protein</fullName>
    </submittedName>
</protein>
<comment type="similarity">
    <text evidence="1">Belongs to the OPI10 family.</text>
</comment>
<sequence>MFGLLLSGRLVDTNFRQVDPTHVVIDMANVDNVNHIVVFLTGQQPFPEAMGGGVYFAWPDPQSSAPVWQYLGHLSNAKPSAIFKVGKFKSQMRDNHDLIARFGGQQLNGGSVAQLGISVEPLVQLSGMTPEAQAEATNLPTFVEFSQKMVENLFNYTSSFAVSPSEIPRVKSSETFVPYSSLQQWYANFERRLQQNPYFWRS</sequence>
<evidence type="ECO:0000313" key="4">
    <source>
        <dbReference type="EMBL" id="TRY64083.1"/>
    </source>
</evidence>
<dbReference type="PANTHER" id="PTHR12925:SF0">
    <property type="entry name" value="PROTEIN HIKESHI"/>
    <property type="match status" value="1"/>
</dbReference>
<dbReference type="PANTHER" id="PTHR12925">
    <property type="entry name" value="HIKESHI FAMILY MEMBER"/>
    <property type="match status" value="1"/>
</dbReference>
<keyword evidence="5" id="KW-1185">Reference proteome</keyword>
<dbReference type="InterPro" id="IPR008493">
    <property type="entry name" value="Hikeshi-like_N"/>
</dbReference>
<evidence type="ECO:0000259" key="2">
    <source>
        <dbReference type="Pfam" id="PF05603"/>
    </source>
</evidence>
<evidence type="ECO:0000256" key="1">
    <source>
        <dbReference type="ARBA" id="ARBA00006623"/>
    </source>
</evidence>
<dbReference type="AlphaFoldDB" id="A0A553NF54"/>
<dbReference type="GO" id="GO:0061608">
    <property type="term" value="F:nuclear import signal receptor activity"/>
    <property type="evidence" value="ECO:0007669"/>
    <property type="project" value="TreeGrafter"/>
</dbReference>
<comment type="caution">
    <text evidence="4">The sequence shown here is derived from an EMBL/GenBank/DDBJ whole genome shotgun (WGS) entry which is preliminary data.</text>
</comment>
<dbReference type="EMBL" id="VCGU01000458">
    <property type="protein sequence ID" value="TRY64083.1"/>
    <property type="molecule type" value="Genomic_DNA"/>
</dbReference>
<evidence type="ECO:0000313" key="5">
    <source>
        <dbReference type="Proteomes" id="UP000318571"/>
    </source>
</evidence>
<dbReference type="Proteomes" id="UP000318571">
    <property type="component" value="Chromosome 10"/>
</dbReference>
<dbReference type="GO" id="GO:0005634">
    <property type="term" value="C:nucleus"/>
    <property type="evidence" value="ECO:0007669"/>
    <property type="project" value="TreeGrafter"/>
</dbReference>
<feature type="domain" description="Hikeshi-like N-terminal" evidence="2">
    <location>
        <begin position="6"/>
        <end position="135"/>
    </location>
</feature>
<evidence type="ECO:0000259" key="3">
    <source>
        <dbReference type="Pfam" id="PF21057"/>
    </source>
</evidence>
<dbReference type="Pfam" id="PF21057">
    <property type="entry name" value="Hikeshi-like_C"/>
    <property type="match status" value="1"/>
</dbReference>
<dbReference type="OrthoDB" id="10248398at2759"/>
<dbReference type="GO" id="GO:0005829">
    <property type="term" value="C:cytosol"/>
    <property type="evidence" value="ECO:0007669"/>
    <property type="project" value="TreeGrafter"/>
</dbReference>